<name>A0A941GQR9_9CHRO</name>
<keyword evidence="1" id="KW-1133">Transmembrane helix</keyword>
<evidence type="ECO:0000313" key="2">
    <source>
        <dbReference type="EMBL" id="MBR8828609.1"/>
    </source>
</evidence>
<dbReference type="EMBL" id="JADQBC010000078">
    <property type="protein sequence ID" value="MBR8828609.1"/>
    <property type="molecule type" value="Genomic_DNA"/>
</dbReference>
<dbReference type="Proteomes" id="UP000767446">
    <property type="component" value="Unassembled WGS sequence"/>
</dbReference>
<sequence>MPTIIAVWLRYFLYRHLRYLGTKVRRLIVGARQGEQPKIIENLEARFQTGTINLEQVNTGALIEAVYSQEKFGFFGLPLRCDPIDFFCRTLPNLLLSFGLLGTFLGMTINLANLTQTITQVDINDVRSLVEQLNQPLQGMGIAFITSLVAVACSAFLTVVNFTWNTSIAKSTLINSLEDYLDNVYLQNLPIRHPMDEAVDRLVGELSAFLHTFGETIQESLQKSIVVPVEKIVEQNAKLSEFATQVYTGLIDSSHTIEHSAESFSKAANVLDRSRFPEKLSSATADLSIAQNQFSQSSLVLKKSTQSIEYTLQAMQTSIQSLLNMGEEISSLNQKYATLVSLTEKRIVIEEAGLNEIKYELDRLIDKLKKI</sequence>
<evidence type="ECO:0000313" key="3">
    <source>
        <dbReference type="Proteomes" id="UP000767446"/>
    </source>
</evidence>
<keyword evidence="1" id="KW-0472">Membrane</keyword>
<feature type="transmembrane region" description="Helical" evidence="1">
    <location>
        <begin position="142"/>
        <end position="164"/>
    </location>
</feature>
<organism evidence="2 3">
    <name type="scientific">Gomphosphaeria aponina SAG 52.96 = DSM 107014</name>
    <dbReference type="NCBI Taxonomy" id="1521640"/>
    <lineage>
        <taxon>Bacteria</taxon>
        <taxon>Bacillati</taxon>
        <taxon>Cyanobacteriota</taxon>
        <taxon>Cyanophyceae</taxon>
        <taxon>Oscillatoriophycideae</taxon>
        <taxon>Chroococcales</taxon>
        <taxon>Gomphosphaeriaceae</taxon>
        <taxon>Gomphosphaeria</taxon>
    </lineage>
</organism>
<accession>A0A941GQR9</accession>
<evidence type="ECO:0000256" key="1">
    <source>
        <dbReference type="SAM" id="Phobius"/>
    </source>
</evidence>
<gene>
    <name evidence="2" type="ORF">DSM107014_12040</name>
</gene>
<keyword evidence="1" id="KW-0812">Transmembrane</keyword>
<feature type="transmembrane region" description="Helical" evidence="1">
    <location>
        <begin position="94"/>
        <end position="112"/>
    </location>
</feature>
<protein>
    <submittedName>
        <fullName evidence="2">Methyl-accepting chemotaxis protein</fullName>
    </submittedName>
</protein>
<dbReference type="AlphaFoldDB" id="A0A941GQR9"/>
<reference evidence="2" key="1">
    <citation type="submission" date="2021-02" db="EMBL/GenBank/DDBJ databases">
        <title>Metagenome analyses of Stigonema ocellatum DSM 106950, Chlorogloea purpurea SAG 13.99 and Gomphosphaeria aponina DSM 107014.</title>
        <authorList>
            <person name="Marter P."/>
            <person name="Huang S."/>
        </authorList>
    </citation>
    <scope>NUCLEOTIDE SEQUENCE</scope>
    <source>
        <strain evidence="2">JP213</strain>
    </source>
</reference>
<comment type="caution">
    <text evidence="2">The sequence shown here is derived from an EMBL/GenBank/DDBJ whole genome shotgun (WGS) entry which is preliminary data.</text>
</comment>
<proteinExistence type="predicted"/>